<keyword evidence="2" id="KW-0812">Transmembrane</keyword>
<keyword evidence="4" id="KW-1185">Reference proteome</keyword>
<dbReference type="AlphaFoldDB" id="A0AAU9K2G7"/>
<evidence type="ECO:0000256" key="1">
    <source>
        <dbReference type="SAM" id="MobiDB-lite"/>
    </source>
</evidence>
<evidence type="ECO:0000256" key="2">
    <source>
        <dbReference type="SAM" id="Phobius"/>
    </source>
</evidence>
<organism evidence="3 4">
    <name type="scientific">Blepharisma stoltei</name>
    <dbReference type="NCBI Taxonomy" id="1481888"/>
    <lineage>
        <taxon>Eukaryota</taxon>
        <taxon>Sar</taxon>
        <taxon>Alveolata</taxon>
        <taxon>Ciliophora</taxon>
        <taxon>Postciliodesmatophora</taxon>
        <taxon>Heterotrichea</taxon>
        <taxon>Heterotrichida</taxon>
        <taxon>Blepharismidae</taxon>
        <taxon>Blepharisma</taxon>
    </lineage>
</organism>
<accession>A0AAU9K2G7</accession>
<dbReference type="EMBL" id="CAJZBQ010000057">
    <property type="protein sequence ID" value="CAG9334010.1"/>
    <property type="molecule type" value="Genomic_DNA"/>
</dbReference>
<gene>
    <name evidence="3" type="ORF">BSTOLATCC_MIC59815</name>
</gene>
<evidence type="ECO:0000313" key="3">
    <source>
        <dbReference type="EMBL" id="CAG9334010.1"/>
    </source>
</evidence>
<feature type="region of interest" description="Disordered" evidence="1">
    <location>
        <begin position="30"/>
        <end position="74"/>
    </location>
</feature>
<keyword evidence="2" id="KW-1133">Transmembrane helix</keyword>
<protein>
    <submittedName>
        <fullName evidence="3">Uncharacterized protein</fullName>
    </submittedName>
</protein>
<keyword evidence="2" id="KW-0472">Membrane</keyword>
<feature type="transmembrane region" description="Helical" evidence="2">
    <location>
        <begin position="6"/>
        <end position="23"/>
    </location>
</feature>
<comment type="caution">
    <text evidence="3">The sequence shown here is derived from an EMBL/GenBank/DDBJ whole genome shotgun (WGS) entry which is preliminary data.</text>
</comment>
<sequence length="140" mass="16366">MEGSTALWIIIWFVSSAACYLYGMHVESNLNPKSKPKYSELKREEEKSETQESSDEKHYREELNKERASKKKMTQDYEQEIDSLKAQIAFVQEQTKAKLKNREEEVFEEEAGFGVPTVQIVEGSYDNFDEELNKELNNEI</sequence>
<dbReference type="Proteomes" id="UP001162131">
    <property type="component" value="Unassembled WGS sequence"/>
</dbReference>
<proteinExistence type="predicted"/>
<reference evidence="3" key="1">
    <citation type="submission" date="2021-09" db="EMBL/GenBank/DDBJ databases">
        <authorList>
            <consortium name="AG Swart"/>
            <person name="Singh M."/>
            <person name="Singh A."/>
            <person name="Seah K."/>
            <person name="Emmerich C."/>
        </authorList>
    </citation>
    <scope>NUCLEOTIDE SEQUENCE</scope>
    <source>
        <strain evidence="3">ATCC30299</strain>
    </source>
</reference>
<name>A0AAU9K2G7_9CILI</name>
<evidence type="ECO:0000313" key="4">
    <source>
        <dbReference type="Proteomes" id="UP001162131"/>
    </source>
</evidence>
<feature type="compositionally biased region" description="Basic and acidic residues" evidence="1">
    <location>
        <begin position="37"/>
        <end position="67"/>
    </location>
</feature>